<dbReference type="OrthoDB" id="1431934at2759"/>
<dbReference type="GO" id="GO:0016567">
    <property type="term" value="P:protein ubiquitination"/>
    <property type="evidence" value="ECO:0007669"/>
    <property type="project" value="InterPro"/>
</dbReference>
<evidence type="ECO:0000256" key="1">
    <source>
        <dbReference type="ARBA" id="ARBA00001798"/>
    </source>
</evidence>
<dbReference type="STRING" id="1160509.A0A3N4I7I7"/>
<evidence type="ECO:0000256" key="8">
    <source>
        <dbReference type="ARBA" id="ARBA00022833"/>
    </source>
</evidence>
<evidence type="ECO:0000256" key="5">
    <source>
        <dbReference type="ARBA" id="ARBA00022737"/>
    </source>
</evidence>
<dbReference type="Gene3D" id="1.20.120.1750">
    <property type="match status" value="1"/>
</dbReference>
<keyword evidence="12" id="KW-1185">Reference proteome</keyword>
<gene>
    <name evidence="11" type="ORF">BJ508DRAFT_327627</name>
</gene>
<keyword evidence="5" id="KW-0677">Repeat</keyword>
<protein>
    <recommendedName>
        <fullName evidence="2">RBR-type E3 ubiquitin transferase</fullName>
        <ecNumber evidence="2">2.3.2.31</ecNumber>
    </recommendedName>
</protein>
<dbReference type="InterPro" id="IPR002867">
    <property type="entry name" value="IBR_dom"/>
</dbReference>
<dbReference type="CDD" id="cd20335">
    <property type="entry name" value="BRcat_RBR"/>
    <property type="match status" value="1"/>
</dbReference>
<reference evidence="11 12" key="1">
    <citation type="journal article" date="2018" name="Nat. Ecol. Evol.">
        <title>Pezizomycetes genomes reveal the molecular basis of ectomycorrhizal truffle lifestyle.</title>
        <authorList>
            <person name="Murat C."/>
            <person name="Payen T."/>
            <person name="Noel B."/>
            <person name="Kuo A."/>
            <person name="Morin E."/>
            <person name="Chen J."/>
            <person name="Kohler A."/>
            <person name="Krizsan K."/>
            <person name="Balestrini R."/>
            <person name="Da Silva C."/>
            <person name="Montanini B."/>
            <person name="Hainaut M."/>
            <person name="Levati E."/>
            <person name="Barry K.W."/>
            <person name="Belfiori B."/>
            <person name="Cichocki N."/>
            <person name="Clum A."/>
            <person name="Dockter R.B."/>
            <person name="Fauchery L."/>
            <person name="Guy J."/>
            <person name="Iotti M."/>
            <person name="Le Tacon F."/>
            <person name="Lindquist E.A."/>
            <person name="Lipzen A."/>
            <person name="Malagnac F."/>
            <person name="Mello A."/>
            <person name="Molinier V."/>
            <person name="Miyauchi S."/>
            <person name="Poulain J."/>
            <person name="Riccioni C."/>
            <person name="Rubini A."/>
            <person name="Sitrit Y."/>
            <person name="Splivallo R."/>
            <person name="Traeger S."/>
            <person name="Wang M."/>
            <person name="Zifcakova L."/>
            <person name="Wipf D."/>
            <person name="Zambonelli A."/>
            <person name="Paolocci F."/>
            <person name="Nowrousian M."/>
            <person name="Ottonello S."/>
            <person name="Baldrian P."/>
            <person name="Spatafora J.W."/>
            <person name="Henrissat B."/>
            <person name="Nagy L.G."/>
            <person name="Aury J.M."/>
            <person name="Wincker P."/>
            <person name="Grigoriev I.V."/>
            <person name="Bonfante P."/>
            <person name="Martin F.M."/>
        </authorList>
    </citation>
    <scope>NUCLEOTIDE SEQUENCE [LARGE SCALE GENOMIC DNA]</scope>
    <source>
        <strain evidence="11 12">RN42</strain>
    </source>
</reference>
<dbReference type="GO" id="GO:0008270">
    <property type="term" value="F:zinc ion binding"/>
    <property type="evidence" value="ECO:0007669"/>
    <property type="project" value="UniProtKB-KW"/>
</dbReference>
<dbReference type="Proteomes" id="UP000275078">
    <property type="component" value="Unassembled WGS sequence"/>
</dbReference>
<feature type="region of interest" description="Disordered" evidence="9">
    <location>
        <begin position="13"/>
        <end position="93"/>
    </location>
</feature>
<dbReference type="InterPro" id="IPR031127">
    <property type="entry name" value="E3_UB_ligase_RBR"/>
</dbReference>
<evidence type="ECO:0000259" key="10">
    <source>
        <dbReference type="PROSITE" id="PS51873"/>
    </source>
</evidence>
<comment type="catalytic activity">
    <reaction evidence="1">
        <text>[E2 ubiquitin-conjugating enzyme]-S-ubiquitinyl-L-cysteine + [acceptor protein]-L-lysine = [E2 ubiquitin-conjugating enzyme]-L-cysteine + [acceptor protein]-N(6)-ubiquitinyl-L-lysine.</text>
        <dbReference type="EC" id="2.3.2.31"/>
    </reaction>
</comment>
<dbReference type="PANTHER" id="PTHR11685">
    <property type="entry name" value="RBR FAMILY RING FINGER AND IBR DOMAIN-CONTAINING"/>
    <property type="match status" value="1"/>
</dbReference>
<dbReference type="AlphaFoldDB" id="A0A3N4I7I7"/>
<organism evidence="11 12">
    <name type="scientific">Ascobolus immersus RN42</name>
    <dbReference type="NCBI Taxonomy" id="1160509"/>
    <lineage>
        <taxon>Eukaryota</taxon>
        <taxon>Fungi</taxon>
        <taxon>Dikarya</taxon>
        <taxon>Ascomycota</taxon>
        <taxon>Pezizomycotina</taxon>
        <taxon>Pezizomycetes</taxon>
        <taxon>Pezizales</taxon>
        <taxon>Ascobolaceae</taxon>
        <taxon>Ascobolus</taxon>
    </lineage>
</organism>
<dbReference type="EMBL" id="ML119691">
    <property type="protein sequence ID" value="RPA80131.1"/>
    <property type="molecule type" value="Genomic_DNA"/>
</dbReference>
<keyword evidence="4" id="KW-0479">Metal-binding</keyword>
<dbReference type="SMART" id="SM00647">
    <property type="entry name" value="IBR"/>
    <property type="match status" value="2"/>
</dbReference>
<dbReference type="PROSITE" id="PS51873">
    <property type="entry name" value="TRIAD"/>
    <property type="match status" value="1"/>
</dbReference>
<name>A0A3N4I7I7_ASCIM</name>
<evidence type="ECO:0000313" key="11">
    <source>
        <dbReference type="EMBL" id="RPA80131.1"/>
    </source>
</evidence>
<dbReference type="InterPro" id="IPR013083">
    <property type="entry name" value="Znf_RING/FYVE/PHD"/>
</dbReference>
<evidence type="ECO:0000256" key="6">
    <source>
        <dbReference type="ARBA" id="ARBA00022771"/>
    </source>
</evidence>
<evidence type="ECO:0000313" key="12">
    <source>
        <dbReference type="Proteomes" id="UP000275078"/>
    </source>
</evidence>
<evidence type="ECO:0000256" key="2">
    <source>
        <dbReference type="ARBA" id="ARBA00012251"/>
    </source>
</evidence>
<dbReference type="EC" id="2.3.2.31" evidence="2"/>
<dbReference type="GO" id="GO:0061630">
    <property type="term" value="F:ubiquitin protein ligase activity"/>
    <property type="evidence" value="ECO:0007669"/>
    <property type="project" value="UniProtKB-EC"/>
</dbReference>
<keyword evidence="7" id="KW-0833">Ubl conjugation pathway</keyword>
<accession>A0A3N4I7I7</accession>
<dbReference type="InterPro" id="IPR044066">
    <property type="entry name" value="TRIAD_supradom"/>
</dbReference>
<feature type="domain" description="RING-type" evidence="10">
    <location>
        <begin position="235"/>
        <end position="447"/>
    </location>
</feature>
<dbReference type="SUPFAM" id="SSF57850">
    <property type="entry name" value="RING/U-box"/>
    <property type="match status" value="3"/>
</dbReference>
<sequence length="496" mass="55946">MYRAASAATLDFFGPQYPRQDDPSELDDLFYHPPHPDQLLNFDLTNTSSPQLVSPQSSRTSSVRNRPPTSRPEPASQPLPTSAPHTPRPGSMATAATAIDSDLQAWWTTQNLSFKFMLDTLTGVPMSLEYASELQEIQHCSKAGCNRRLEPGENHISTFYKRATEFTCDHAPPERLCEVCEVDAIYKVTRGEFSCGRDGCAGVLRVKEDVVKTVVGSKPEGENLVLEFLDLIDKNLPNCIVCDEKITPDTPRPTRNCPHDVNVCKGCMAGMVQSAIDGDDWNNIRCPELECRLVLDHEDVNKFADEELQSRYQELLAYSALEKMPEFMWCQRQGCNSGQLHPEGSPPKWICQKCRTTNCFNCKTEWHWSRSCAEMAEETLDTDDIKRRYYKRCPGKGCGIYIQKNGGCHEVACSNRMCRVNFCWECKVILDANVTYMTRGTKGHREGCEAPYVVTRRNDPGFEVVGMPDWRAEGSKYREGWDVDEGYVGTGGEYDT</sequence>
<dbReference type="Gene3D" id="3.30.40.10">
    <property type="entry name" value="Zinc/RING finger domain, C3HC4 (zinc finger)"/>
    <property type="match status" value="1"/>
</dbReference>
<keyword evidence="3" id="KW-0808">Transferase</keyword>
<evidence type="ECO:0000256" key="3">
    <source>
        <dbReference type="ARBA" id="ARBA00022679"/>
    </source>
</evidence>
<evidence type="ECO:0000256" key="9">
    <source>
        <dbReference type="SAM" id="MobiDB-lite"/>
    </source>
</evidence>
<dbReference type="Pfam" id="PF01485">
    <property type="entry name" value="IBR"/>
    <property type="match status" value="2"/>
</dbReference>
<proteinExistence type="predicted"/>
<keyword evidence="6" id="KW-0863">Zinc-finger</keyword>
<evidence type="ECO:0000256" key="7">
    <source>
        <dbReference type="ARBA" id="ARBA00022786"/>
    </source>
</evidence>
<evidence type="ECO:0000256" key="4">
    <source>
        <dbReference type="ARBA" id="ARBA00022723"/>
    </source>
</evidence>
<feature type="compositionally biased region" description="Polar residues" evidence="9">
    <location>
        <begin position="43"/>
        <end position="68"/>
    </location>
</feature>
<keyword evidence="8" id="KW-0862">Zinc</keyword>